<feature type="domain" description="YcaO" evidence="1">
    <location>
        <begin position="52"/>
        <end position="383"/>
    </location>
</feature>
<protein>
    <recommendedName>
        <fullName evidence="1">YcaO domain-containing protein</fullName>
    </recommendedName>
</protein>
<dbReference type="NCBIfam" id="TIGR00702">
    <property type="entry name" value="YcaO-type kinase domain"/>
    <property type="match status" value="1"/>
</dbReference>
<keyword evidence="3" id="KW-1185">Reference proteome</keyword>
<dbReference type="InterPro" id="IPR003776">
    <property type="entry name" value="YcaO-like_dom"/>
</dbReference>
<evidence type="ECO:0000313" key="3">
    <source>
        <dbReference type="Proteomes" id="UP000229081"/>
    </source>
</evidence>
<proteinExistence type="predicted"/>
<name>A0A2K8MKI1_9SPHN</name>
<sequence>MRAPEETLAAVRPHFGAMGITRIANITGLDRIGLPVVLVCRPNSRSLSTSVGKGLDLVNATVSGVMESIELHHGERVMQPLLLASAADLSALGKRIVDVSRLPRVRNGRYHPSLPLLWIEGFDLIGRKPAWLPFETVHASALSEAPTGSGCFAATSNGLASGNHLLEAMVHATLEVIERDSASLWSAGGQAHREDTAVDLDTVADPSCRYAIDRCRAAGVLPTVYDIGSDIGVPAYLCEIREVGPWQTTPVFSGLGCHFEPRLALLRAVTEAVQSRLVLIAGSRDDLSRRDYVAAGHAPSNRAIRLFPGETVDVARRTFNEDLADLAARLQRIGIDEAIAVDLTSTRYRIPVVRMVIPGLEGPDDDPEYAPGSRALALRERVS</sequence>
<evidence type="ECO:0000259" key="1">
    <source>
        <dbReference type="PROSITE" id="PS51664"/>
    </source>
</evidence>
<dbReference type="AlphaFoldDB" id="A0A2K8MKI1"/>
<dbReference type="PANTHER" id="PTHR37809:SF1">
    <property type="entry name" value="RIBOSOMAL PROTEIN S12 METHYLTHIOTRANSFERASE ACCESSORY FACTOR YCAO"/>
    <property type="match status" value="1"/>
</dbReference>
<evidence type="ECO:0000313" key="2">
    <source>
        <dbReference type="EMBL" id="ATY34392.1"/>
    </source>
</evidence>
<dbReference type="KEGG" id="sphc:CVN68_02965"/>
<dbReference type="EMBL" id="CP024923">
    <property type="protein sequence ID" value="ATY34392.1"/>
    <property type="molecule type" value="Genomic_DNA"/>
</dbReference>
<dbReference type="Gene3D" id="3.30.1330.230">
    <property type="match status" value="2"/>
</dbReference>
<dbReference type="OrthoDB" id="2379922at2"/>
<gene>
    <name evidence="2" type="ORF">CVN68_02965</name>
</gene>
<dbReference type="PANTHER" id="PTHR37809">
    <property type="entry name" value="RIBOSOMAL PROTEIN S12 METHYLTHIOTRANSFERASE ACCESSORY FACTOR YCAO"/>
    <property type="match status" value="1"/>
</dbReference>
<organism evidence="2 3">
    <name type="scientific">Sphingomonas psychrotolerans</name>
    <dbReference type="NCBI Taxonomy" id="1327635"/>
    <lineage>
        <taxon>Bacteria</taxon>
        <taxon>Pseudomonadati</taxon>
        <taxon>Pseudomonadota</taxon>
        <taxon>Alphaproteobacteria</taxon>
        <taxon>Sphingomonadales</taxon>
        <taxon>Sphingomonadaceae</taxon>
        <taxon>Sphingomonas</taxon>
    </lineage>
</organism>
<accession>A0A2K8MKI1</accession>
<dbReference type="Proteomes" id="UP000229081">
    <property type="component" value="Chromosome"/>
</dbReference>
<dbReference type="PROSITE" id="PS51664">
    <property type="entry name" value="YCAO"/>
    <property type="match status" value="1"/>
</dbReference>
<reference evidence="2 3" key="1">
    <citation type="submission" date="2017-11" db="EMBL/GenBank/DDBJ databases">
        <title>Complete genome sequence of Sphingomonas sp. Strain Cra20, a psychrotolerant potential plant growth promoting rhizobacteria.</title>
        <authorList>
            <person name="Luo Y."/>
        </authorList>
    </citation>
    <scope>NUCLEOTIDE SEQUENCE [LARGE SCALE GENOMIC DNA]</scope>
    <source>
        <strain evidence="2 3">Cra20</strain>
    </source>
</reference>
<dbReference type="Pfam" id="PF02624">
    <property type="entry name" value="YcaO"/>
    <property type="match status" value="1"/>
</dbReference>